<dbReference type="GO" id="GO:0008408">
    <property type="term" value="F:3'-5' exonuclease activity"/>
    <property type="evidence" value="ECO:0007669"/>
    <property type="project" value="InterPro"/>
</dbReference>
<evidence type="ECO:0000313" key="9">
    <source>
        <dbReference type="EMBL" id="CCB80836.1"/>
    </source>
</evidence>
<dbReference type="Proteomes" id="UP000008387">
    <property type="component" value="Chromosome"/>
</dbReference>
<reference evidence="9 10" key="1">
    <citation type="journal article" date="2011" name="J. Bacteriol.">
        <title>Genome sequence of Helicobacter bizzozeronii strain CIII-1, an isolate from human gastric mucosa.</title>
        <authorList>
            <person name="Schott T."/>
            <person name="Rossi M."/>
            <person name="Hanninen M.L."/>
        </authorList>
    </citation>
    <scope>NUCLEOTIDE SEQUENCE [LARGE SCALE GENOMIC DNA]</scope>
    <source>
        <strain evidence="9 10">CIII-1</strain>
    </source>
</reference>
<evidence type="ECO:0000256" key="2">
    <source>
        <dbReference type="ARBA" id="ARBA00019114"/>
    </source>
</evidence>
<dbReference type="NCBIfam" id="NF004226">
    <property type="entry name" value="PRK05673.1"/>
    <property type="match status" value="1"/>
</dbReference>
<dbReference type="SUPFAM" id="SSF89550">
    <property type="entry name" value="PHP domain-like"/>
    <property type="match status" value="1"/>
</dbReference>
<dbReference type="AlphaFoldDB" id="F8KPU2"/>
<dbReference type="InterPro" id="IPR029460">
    <property type="entry name" value="DNAPol_HHH"/>
</dbReference>
<keyword evidence="10" id="KW-1185">Reference proteome</keyword>
<proteinExistence type="predicted"/>
<evidence type="ECO:0000259" key="8">
    <source>
        <dbReference type="SMART" id="SM00481"/>
    </source>
</evidence>
<feature type="domain" description="Polymerase/histidinol phosphatase N-terminal" evidence="8">
    <location>
        <begin position="5"/>
        <end position="72"/>
    </location>
</feature>
<comment type="catalytic activity">
    <reaction evidence="7">
        <text>DNA(n) + a 2'-deoxyribonucleoside 5'-triphosphate = DNA(n+1) + diphosphate</text>
        <dbReference type="Rhea" id="RHEA:22508"/>
        <dbReference type="Rhea" id="RHEA-COMP:17339"/>
        <dbReference type="Rhea" id="RHEA-COMP:17340"/>
        <dbReference type="ChEBI" id="CHEBI:33019"/>
        <dbReference type="ChEBI" id="CHEBI:61560"/>
        <dbReference type="ChEBI" id="CHEBI:173112"/>
        <dbReference type="EC" id="2.7.7.7"/>
    </reaction>
</comment>
<dbReference type="SMART" id="SM00481">
    <property type="entry name" value="POLIIIAc"/>
    <property type="match status" value="1"/>
</dbReference>
<dbReference type="InterPro" id="IPR004013">
    <property type="entry name" value="PHP_dom"/>
</dbReference>
<dbReference type="Gene3D" id="3.20.20.140">
    <property type="entry name" value="Metal-dependent hydrolases"/>
    <property type="match status" value="1"/>
</dbReference>
<dbReference type="GO" id="GO:0003887">
    <property type="term" value="F:DNA-directed DNA polymerase activity"/>
    <property type="evidence" value="ECO:0007669"/>
    <property type="project" value="UniProtKB-KW"/>
</dbReference>
<dbReference type="eggNOG" id="COG0587">
    <property type="taxonomic scope" value="Bacteria"/>
</dbReference>
<keyword evidence="4 9" id="KW-0548">Nucleotidyltransferase</keyword>
<dbReference type="NCBIfam" id="TIGR00594">
    <property type="entry name" value="polc"/>
    <property type="match status" value="1"/>
</dbReference>
<dbReference type="STRING" id="1002804.HBZC1_18500"/>
<organism evidence="9 10">
    <name type="scientific">Helicobacter bizzozeronii (strain CIII-1)</name>
    <dbReference type="NCBI Taxonomy" id="1002804"/>
    <lineage>
        <taxon>Bacteria</taxon>
        <taxon>Pseudomonadati</taxon>
        <taxon>Campylobacterota</taxon>
        <taxon>Epsilonproteobacteria</taxon>
        <taxon>Campylobacterales</taxon>
        <taxon>Helicobacteraceae</taxon>
        <taxon>Helicobacter</taxon>
    </lineage>
</organism>
<name>F8KPU2_HELBC</name>
<dbReference type="Gene3D" id="1.10.150.870">
    <property type="match status" value="1"/>
</dbReference>
<evidence type="ECO:0000256" key="7">
    <source>
        <dbReference type="ARBA" id="ARBA00049244"/>
    </source>
</evidence>
<keyword evidence="6" id="KW-0239">DNA-directed DNA polymerase</keyword>
<dbReference type="InterPro" id="IPR041931">
    <property type="entry name" value="DNA_pol3_alpha_thumb_dom"/>
</dbReference>
<dbReference type="Pfam" id="PF17657">
    <property type="entry name" value="DNA_pol3_finger"/>
    <property type="match status" value="1"/>
</dbReference>
<dbReference type="Pfam" id="PF02811">
    <property type="entry name" value="PHP"/>
    <property type="match status" value="1"/>
</dbReference>
<dbReference type="PANTHER" id="PTHR32294:SF0">
    <property type="entry name" value="DNA POLYMERASE III SUBUNIT ALPHA"/>
    <property type="match status" value="1"/>
</dbReference>
<dbReference type="GO" id="GO:0006260">
    <property type="term" value="P:DNA replication"/>
    <property type="evidence" value="ECO:0007669"/>
    <property type="project" value="UniProtKB-KW"/>
</dbReference>
<dbReference type="KEGG" id="hbi:HBZC1_18500"/>
<dbReference type="InterPro" id="IPR004805">
    <property type="entry name" value="DnaE2/DnaE/PolC"/>
</dbReference>
<keyword evidence="3 9" id="KW-0808">Transferase</keyword>
<dbReference type="InterPro" id="IPR016195">
    <property type="entry name" value="Pol/histidinol_Pase-like"/>
</dbReference>
<dbReference type="PANTHER" id="PTHR32294">
    <property type="entry name" value="DNA POLYMERASE III SUBUNIT ALPHA"/>
    <property type="match status" value="1"/>
</dbReference>
<evidence type="ECO:0000313" key="10">
    <source>
        <dbReference type="Proteomes" id="UP000008387"/>
    </source>
</evidence>
<evidence type="ECO:0000256" key="6">
    <source>
        <dbReference type="ARBA" id="ARBA00022932"/>
    </source>
</evidence>
<dbReference type="HOGENOM" id="CLU_001600_0_0_7"/>
<dbReference type="Gene3D" id="1.10.10.1600">
    <property type="entry name" value="Bacterial DNA polymerase III alpha subunit, thumb domain"/>
    <property type="match status" value="1"/>
</dbReference>
<evidence type="ECO:0000256" key="1">
    <source>
        <dbReference type="ARBA" id="ARBA00012417"/>
    </source>
</evidence>
<sequence length="1199" mass="137102">MQQFTHLHLHTEYSLLDGANKIKTLAQKIKELGMESVSMSDHGNMFGAIDFYTCMKKEGIKPIIGIETYLHNAQNLGDKQSRQRFHLCLYAKDLEGYHNLMYLSSQAFLEGFYYYPRINKKLLRERSKGIICSSACLQGEINWHLNTNNPKNKQYGAKGYDGAKRVAEEYQEIFGDDFYMEIMRHGIADQLFIDEQLIRLSLETGIKLIATNDTHYTNKEDASAQEVAMCVAMGKTLNDENRLKHSVHEFYIKTPEQMAKLFADIPEALQNTQEIAHKCHLELDLKNDANPPTPPRFKFTQQYAQEEGLDLEDDGAYFAYKSREGLKKRLERVDPSQHALYQERLEYEIKIINEMKFPGYMLIVWDFIRHARENGIPVGPGRGSAAGSLVAFCLQITDIDPIKYDLLFERFLNPDRVSMPDIDTDFCQKRRGEMLDYMINKYGKYNVAQVITFNKMLAKGVIRDVARVLDMPYKQADEMAKLIPNKLGITLQEAFDLEPKIKTLIESDKLAKEVWDFSLRLENLNRSAGKHAAALVVDSERELWYKTPLYTSERTGGIVTQYSMKYLEAIDLIKFDFLGLKTLSVIHDTLKIIEKYSHQKIDLLGVDMNDPQVYATIQEGNTIGIFQIESGMFQTLNKRLRPSSFEDIVAIIALGRPGPMESGMVDDFVNRKHGHEPITYMFEALEPILRPTYGTIIYQEQVMQIVQSIAGFSLGEADLIRRAMGKKDASIMAANRAKFVEGAQKKGYEVQKAGELFDLIVKFAGYGFNKSHSVAYAMLTFQTAYLKTHYKHEFMAAMLSSECRHIEEVARYVEEANSMGIAIERPHVNHSDVSFKVEQRKKDKIIIFGLEAIKGAGEGPLGALVEMREKHGVFKNLEDLISKLDFSKFSKRILEPLIKSGSLDGLGYNRHTMLKNLDAICDEGRRKDKTNAQMRAGLFSQQETHEKANLDLKFYEEYDSNTLLDFEYECMGLYFSGHPLDEFKAPIKALKNVAKSVDIPRMEIGSQAVFVGKILEIKRKLSKKSQKPYGYVSIVDLSGRFELMLFEKQLNALDTLNIEQPLAFKCKIEEQEEVARLRLLEMDTLENIKGVKIPKARYKNNPEEAQMSQPLDIAKDFQTDSSCLLTCQDEQHIPLSIVLDTSVSLELFAKLKDAAQSHKGERALSLIFHDQDKRFKFNTALKVNSAIKQSFQAYEWLDI</sequence>
<gene>
    <name evidence="9" type="ordered locus">HBZC1_18500</name>
</gene>
<dbReference type="CDD" id="cd04485">
    <property type="entry name" value="DnaE_OBF"/>
    <property type="match status" value="1"/>
</dbReference>
<dbReference type="CDD" id="cd12113">
    <property type="entry name" value="PHP_PolIIIA_DnaE3"/>
    <property type="match status" value="1"/>
</dbReference>
<evidence type="ECO:0000256" key="5">
    <source>
        <dbReference type="ARBA" id="ARBA00022705"/>
    </source>
</evidence>
<dbReference type="EMBL" id="FR871757">
    <property type="protein sequence ID" value="CCB80836.1"/>
    <property type="molecule type" value="Genomic_DNA"/>
</dbReference>
<dbReference type="Pfam" id="PF14579">
    <property type="entry name" value="HHH_6"/>
    <property type="match status" value="1"/>
</dbReference>
<evidence type="ECO:0000256" key="4">
    <source>
        <dbReference type="ARBA" id="ARBA00022695"/>
    </source>
</evidence>
<accession>F8KPU2</accession>
<dbReference type="Pfam" id="PF07733">
    <property type="entry name" value="DNA_pol3_alpha"/>
    <property type="match status" value="1"/>
</dbReference>
<dbReference type="EC" id="2.7.7.7" evidence="1"/>
<dbReference type="RefSeq" id="WP_013891207.1">
    <property type="nucleotide sequence ID" value="NC_015674.1"/>
</dbReference>
<protein>
    <recommendedName>
        <fullName evidence="2">DNA polymerase III subunit alpha</fullName>
        <ecNumber evidence="1">2.7.7.7</ecNumber>
    </recommendedName>
</protein>
<keyword evidence="5" id="KW-0235">DNA replication</keyword>
<dbReference type="InterPro" id="IPR003141">
    <property type="entry name" value="Pol/His_phosphatase_N"/>
</dbReference>
<dbReference type="InterPro" id="IPR011708">
    <property type="entry name" value="DNA_pol3_alpha_NTPase_dom"/>
</dbReference>
<evidence type="ECO:0000256" key="3">
    <source>
        <dbReference type="ARBA" id="ARBA00022679"/>
    </source>
</evidence>
<dbReference type="InterPro" id="IPR040982">
    <property type="entry name" value="DNA_pol3_finger"/>
</dbReference>